<comment type="caution">
    <text evidence="2">The sequence shown here is derived from an EMBL/GenBank/DDBJ whole genome shotgun (WGS) entry which is preliminary data.</text>
</comment>
<evidence type="ECO:0000313" key="3">
    <source>
        <dbReference type="Proteomes" id="UP001595867"/>
    </source>
</evidence>
<evidence type="ECO:0000313" key="2">
    <source>
        <dbReference type="EMBL" id="MFC4065316.1"/>
    </source>
</evidence>
<accession>A0ABV8IMW3</accession>
<proteinExistence type="predicted"/>
<evidence type="ECO:0008006" key="4">
    <source>
        <dbReference type="Google" id="ProtNLM"/>
    </source>
</evidence>
<dbReference type="Proteomes" id="UP001595867">
    <property type="component" value="Unassembled WGS sequence"/>
</dbReference>
<dbReference type="RefSeq" id="WP_378066346.1">
    <property type="nucleotide sequence ID" value="NZ_JBHSBL010000008.1"/>
</dbReference>
<feature type="transmembrane region" description="Helical" evidence="1">
    <location>
        <begin position="53"/>
        <end position="69"/>
    </location>
</feature>
<reference evidence="3" key="1">
    <citation type="journal article" date="2019" name="Int. J. Syst. Evol. Microbiol.">
        <title>The Global Catalogue of Microorganisms (GCM) 10K type strain sequencing project: providing services to taxonomists for standard genome sequencing and annotation.</title>
        <authorList>
            <consortium name="The Broad Institute Genomics Platform"/>
            <consortium name="The Broad Institute Genome Sequencing Center for Infectious Disease"/>
            <person name="Wu L."/>
            <person name="Ma J."/>
        </authorList>
    </citation>
    <scope>NUCLEOTIDE SEQUENCE [LARGE SCALE GENOMIC DNA]</scope>
    <source>
        <strain evidence="3">TBRC 5832</strain>
    </source>
</reference>
<sequence>MAALPALVLTVLYGDGYTSATTLVQVLGGVAGFTSVVTVLTNAALARHSWMTLVPWAGAVLEVALIQVWHGSAAQIAACSAAALLPTLAVIAVAEGRAWTRRTPVLVSQGDRG</sequence>
<protein>
    <recommendedName>
        <fullName evidence="4">Integral membrane protein</fullName>
    </recommendedName>
</protein>
<gene>
    <name evidence="2" type="ORF">ACFO0C_10245</name>
</gene>
<keyword evidence="1" id="KW-0812">Transmembrane</keyword>
<feature type="transmembrane region" description="Helical" evidence="1">
    <location>
        <begin position="75"/>
        <end position="94"/>
    </location>
</feature>
<keyword evidence="1" id="KW-0472">Membrane</keyword>
<organism evidence="2 3">
    <name type="scientific">Actinoplanes subglobosus</name>
    <dbReference type="NCBI Taxonomy" id="1547892"/>
    <lineage>
        <taxon>Bacteria</taxon>
        <taxon>Bacillati</taxon>
        <taxon>Actinomycetota</taxon>
        <taxon>Actinomycetes</taxon>
        <taxon>Micromonosporales</taxon>
        <taxon>Micromonosporaceae</taxon>
        <taxon>Actinoplanes</taxon>
    </lineage>
</organism>
<keyword evidence="3" id="KW-1185">Reference proteome</keyword>
<name>A0ABV8IMW3_9ACTN</name>
<keyword evidence="1" id="KW-1133">Transmembrane helix</keyword>
<feature type="transmembrane region" description="Helical" evidence="1">
    <location>
        <begin position="26"/>
        <end position="46"/>
    </location>
</feature>
<evidence type="ECO:0000256" key="1">
    <source>
        <dbReference type="SAM" id="Phobius"/>
    </source>
</evidence>
<dbReference type="EMBL" id="JBHSBL010000008">
    <property type="protein sequence ID" value="MFC4065316.1"/>
    <property type="molecule type" value="Genomic_DNA"/>
</dbReference>